<dbReference type="PANTHER" id="PTHR33064">
    <property type="entry name" value="POL PROTEIN"/>
    <property type="match status" value="1"/>
</dbReference>
<evidence type="ECO:0000313" key="1">
    <source>
        <dbReference type="Proteomes" id="UP000515211"/>
    </source>
</evidence>
<protein>
    <submittedName>
        <fullName evidence="2">Uncharacterized protein LOC107465466</fullName>
    </submittedName>
</protein>
<evidence type="ECO:0000313" key="2">
    <source>
        <dbReference type="RefSeq" id="XP_015939927.1"/>
    </source>
</evidence>
<accession>A0A6P4BCA5</accession>
<name>A0A6P4BCA5_ARADU</name>
<dbReference type="GeneID" id="107465466"/>
<dbReference type="Gene3D" id="3.30.70.270">
    <property type="match status" value="1"/>
</dbReference>
<dbReference type="PANTHER" id="PTHR33064:SF39">
    <property type="match status" value="1"/>
</dbReference>
<dbReference type="CDD" id="cd00303">
    <property type="entry name" value="retropepsin_like"/>
    <property type="match status" value="1"/>
</dbReference>
<dbReference type="FunFam" id="3.30.70.270:FF:000020">
    <property type="entry name" value="Transposon Tf2-6 polyprotein-like Protein"/>
    <property type="match status" value="1"/>
</dbReference>
<reference evidence="2" key="2">
    <citation type="submission" date="2025-08" db="UniProtKB">
        <authorList>
            <consortium name="RefSeq"/>
        </authorList>
    </citation>
    <scope>IDENTIFICATION</scope>
    <source>
        <tissue evidence="2">Whole plant</tissue>
    </source>
</reference>
<sequence>MPYPQKLRQAENDKQFAQFAYYFKTLEIKIPFVKALEQIPSIAKFMKEILSYKKDWREVKTVILTEEYSAVINRNLLEKHQDPGSFMIPCTLRGAYTKTTLCDLRASIILMPSSLVKKLGLIQDVKPTRIFLQLANGFVKIPSGVVEDMIVRVGPFAFSTDFVPQEEEALIQVLKTHKTAIGWTISDLKGISLTKCMHKIRLEDDAKLVVQPQRRLNLAIKEVVQKEVTKLWEAAIIYPTSDSPWVSPIYVVPKKGGMTMIHNEKNKLIPTRTVTGWRYNQIAVDPQDQEKTAFTCPYGIVFGHQISNKGIEVDQAKMEVIERFPPPTNVKAIISFLGHAGFYRRFIKDFSKIAKPLCNLLAMDTPFVFDRDCLHAFETLKAKLISAPIISAPN</sequence>
<dbReference type="KEGG" id="adu:107465466"/>
<dbReference type="OrthoDB" id="1424255at2759"/>
<dbReference type="InterPro" id="IPR043128">
    <property type="entry name" value="Rev_trsase/Diguanyl_cyclase"/>
</dbReference>
<proteinExistence type="predicted"/>
<dbReference type="SUPFAM" id="SSF56672">
    <property type="entry name" value="DNA/RNA polymerases"/>
    <property type="match status" value="1"/>
</dbReference>
<dbReference type="InterPro" id="IPR043502">
    <property type="entry name" value="DNA/RNA_pol_sf"/>
</dbReference>
<dbReference type="AlphaFoldDB" id="A0A6P4BCA5"/>
<keyword evidence="1" id="KW-1185">Reference proteome</keyword>
<dbReference type="Gene3D" id="3.10.10.10">
    <property type="entry name" value="HIV Type 1 Reverse Transcriptase, subunit A, domain 1"/>
    <property type="match status" value="1"/>
</dbReference>
<dbReference type="InterPro" id="IPR051320">
    <property type="entry name" value="Viral_Replic_Matur_Polypro"/>
</dbReference>
<dbReference type="Gene3D" id="2.40.70.10">
    <property type="entry name" value="Acid Proteases"/>
    <property type="match status" value="1"/>
</dbReference>
<dbReference type="RefSeq" id="XP_015939927.1">
    <property type="nucleotide sequence ID" value="XM_016084441.1"/>
</dbReference>
<organism evidence="1 2">
    <name type="scientific">Arachis duranensis</name>
    <name type="common">Wild peanut</name>
    <dbReference type="NCBI Taxonomy" id="130453"/>
    <lineage>
        <taxon>Eukaryota</taxon>
        <taxon>Viridiplantae</taxon>
        <taxon>Streptophyta</taxon>
        <taxon>Embryophyta</taxon>
        <taxon>Tracheophyta</taxon>
        <taxon>Spermatophyta</taxon>
        <taxon>Magnoliopsida</taxon>
        <taxon>eudicotyledons</taxon>
        <taxon>Gunneridae</taxon>
        <taxon>Pentapetalae</taxon>
        <taxon>rosids</taxon>
        <taxon>fabids</taxon>
        <taxon>Fabales</taxon>
        <taxon>Fabaceae</taxon>
        <taxon>Papilionoideae</taxon>
        <taxon>50 kb inversion clade</taxon>
        <taxon>dalbergioids sensu lato</taxon>
        <taxon>Dalbergieae</taxon>
        <taxon>Pterocarpus clade</taxon>
        <taxon>Arachis</taxon>
    </lineage>
</organism>
<dbReference type="Proteomes" id="UP000515211">
    <property type="component" value="Chromosome 9"/>
</dbReference>
<dbReference type="InterPro" id="IPR021109">
    <property type="entry name" value="Peptidase_aspartic_dom_sf"/>
</dbReference>
<reference evidence="1" key="1">
    <citation type="journal article" date="2016" name="Nat. Genet.">
        <title>The genome sequences of Arachis duranensis and Arachis ipaensis, the diploid ancestors of cultivated peanut.</title>
        <authorList>
            <person name="Bertioli D.J."/>
            <person name="Cannon S.B."/>
            <person name="Froenicke L."/>
            <person name="Huang G."/>
            <person name="Farmer A.D."/>
            <person name="Cannon E.K."/>
            <person name="Liu X."/>
            <person name="Gao D."/>
            <person name="Clevenger J."/>
            <person name="Dash S."/>
            <person name="Ren L."/>
            <person name="Moretzsohn M.C."/>
            <person name="Shirasawa K."/>
            <person name="Huang W."/>
            <person name="Vidigal B."/>
            <person name="Abernathy B."/>
            <person name="Chu Y."/>
            <person name="Niederhuth C.E."/>
            <person name="Umale P."/>
            <person name="Araujo A.C."/>
            <person name="Kozik A."/>
            <person name="Kim K.D."/>
            <person name="Burow M.D."/>
            <person name="Varshney R.K."/>
            <person name="Wang X."/>
            <person name="Zhang X."/>
            <person name="Barkley N."/>
            <person name="Guimaraes P.M."/>
            <person name="Isobe S."/>
            <person name="Guo B."/>
            <person name="Liao B."/>
            <person name="Stalker H.T."/>
            <person name="Schmitz R.J."/>
            <person name="Scheffler B.E."/>
            <person name="Leal-Bertioli S.C."/>
            <person name="Xun X."/>
            <person name="Jackson S.A."/>
            <person name="Michelmore R."/>
            <person name="Ozias-Akins P."/>
        </authorList>
    </citation>
    <scope>NUCLEOTIDE SEQUENCE [LARGE SCALE GENOMIC DNA]</scope>
    <source>
        <strain evidence="1">cv. V14167</strain>
    </source>
</reference>
<gene>
    <name evidence="2" type="primary">LOC107465466</name>
</gene>